<dbReference type="InterPro" id="IPR050640">
    <property type="entry name" value="Bact_2-comp_sensor_kinase"/>
</dbReference>
<keyword evidence="3" id="KW-0808">Transferase</keyword>
<dbReference type="PANTHER" id="PTHR34220">
    <property type="entry name" value="SENSOR HISTIDINE KINASE YPDA"/>
    <property type="match status" value="1"/>
</dbReference>
<dbReference type="KEGG" id="hhy:Halhy_4961"/>
<feature type="transmembrane region" description="Helical" evidence="1">
    <location>
        <begin position="20"/>
        <end position="43"/>
    </location>
</feature>
<dbReference type="PANTHER" id="PTHR34220:SF7">
    <property type="entry name" value="SENSOR HISTIDINE KINASE YPDA"/>
    <property type="match status" value="1"/>
</dbReference>
<dbReference type="InterPro" id="IPR010559">
    <property type="entry name" value="Sig_transdc_His_kin_internal"/>
</dbReference>
<keyword evidence="4" id="KW-1185">Reference proteome</keyword>
<reference key="2">
    <citation type="submission" date="2011-04" db="EMBL/GenBank/DDBJ databases">
        <title>Complete sequence of chromosome of Haliscomenobacter hydrossis DSM 1100.</title>
        <authorList>
            <consortium name="US DOE Joint Genome Institute (JGI-PGF)"/>
            <person name="Lucas S."/>
            <person name="Han J."/>
            <person name="Lapidus A."/>
            <person name="Bruce D."/>
            <person name="Goodwin L."/>
            <person name="Pitluck S."/>
            <person name="Peters L."/>
            <person name="Kyrpides N."/>
            <person name="Mavromatis K."/>
            <person name="Ivanova N."/>
            <person name="Ovchinnikova G."/>
            <person name="Pagani I."/>
            <person name="Daligault H."/>
            <person name="Detter J.C."/>
            <person name="Han C."/>
            <person name="Land M."/>
            <person name="Hauser L."/>
            <person name="Markowitz V."/>
            <person name="Cheng J.-F."/>
            <person name="Hugenholtz P."/>
            <person name="Woyke T."/>
            <person name="Wu D."/>
            <person name="Verbarg S."/>
            <person name="Frueling A."/>
            <person name="Brambilla E."/>
            <person name="Klenk H.-P."/>
            <person name="Eisen J.A."/>
        </authorList>
    </citation>
    <scope>NUCLEOTIDE SEQUENCE</scope>
    <source>
        <strain>DSM 1100</strain>
    </source>
</reference>
<feature type="domain" description="Signal transduction histidine kinase internal region" evidence="2">
    <location>
        <begin position="133"/>
        <end position="212"/>
    </location>
</feature>
<dbReference type="EMBL" id="CP002691">
    <property type="protein sequence ID" value="AEE52789.1"/>
    <property type="molecule type" value="Genomic_DNA"/>
</dbReference>
<keyword evidence="1" id="KW-0812">Transmembrane</keyword>
<dbReference type="eggNOG" id="COG2972">
    <property type="taxonomic scope" value="Bacteria"/>
</dbReference>
<organism evidence="3 4">
    <name type="scientific">Haliscomenobacter hydrossis (strain ATCC 27775 / DSM 1100 / LMG 10767 / O)</name>
    <dbReference type="NCBI Taxonomy" id="760192"/>
    <lineage>
        <taxon>Bacteria</taxon>
        <taxon>Pseudomonadati</taxon>
        <taxon>Bacteroidota</taxon>
        <taxon>Saprospiria</taxon>
        <taxon>Saprospirales</taxon>
        <taxon>Haliscomenobacteraceae</taxon>
        <taxon>Haliscomenobacter</taxon>
    </lineage>
</organism>
<sequence length="329" mass="38274">MVSEYFANLVHQYPSEWPSFLRATLLPLPILMIATYFIAWFIVPRYLVPQKWFWFLLWCVVVAMVVFYFRIKWQEVVNYLRSEQYYPVPVHKMLKNIIRDYSIIALAVCIYIIGDYRRKQKLNEELIKARAEAEIKLLKGQLHPHFLFNSLNNIYSLALSKSDLTADSILKLTELLDYLVYRASLDTVPLAKEVQLLENYLGLEQLRYGEKLHISSDIVVQNDAINVTPLILLPFAENCFKHGGVAQDGVFHVDIYLHSDHQQLLFKMSNSKKKGKAPQNGSGGLGLQNIQKRLNLLYPGRHQLLISNTEEQYQVELSIRLYEQNVARP</sequence>
<protein>
    <submittedName>
        <fullName evidence="3">Signal transduction histidine kinase</fullName>
    </submittedName>
</protein>
<keyword evidence="3" id="KW-0418">Kinase</keyword>
<accession>F4L157</accession>
<feature type="transmembrane region" description="Helical" evidence="1">
    <location>
        <begin position="97"/>
        <end position="114"/>
    </location>
</feature>
<reference evidence="3 4" key="1">
    <citation type="journal article" date="2011" name="Stand. Genomic Sci.">
        <title>Complete genome sequence of Haliscomenobacter hydrossis type strain (O).</title>
        <authorList>
            <consortium name="US DOE Joint Genome Institute (JGI-PGF)"/>
            <person name="Daligault H."/>
            <person name="Lapidus A."/>
            <person name="Zeytun A."/>
            <person name="Nolan M."/>
            <person name="Lucas S."/>
            <person name="Del Rio T.G."/>
            <person name="Tice H."/>
            <person name="Cheng J.F."/>
            <person name="Tapia R."/>
            <person name="Han C."/>
            <person name="Goodwin L."/>
            <person name="Pitluck S."/>
            <person name="Liolios K."/>
            <person name="Pagani I."/>
            <person name="Ivanova N."/>
            <person name="Huntemann M."/>
            <person name="Mavromatis K."/>
            <person name="Mikhailova N."/>
            <person name="Pati A."/>
            <person name="Chen A."/>
            <person name="Palaniappan K."/>
            <person name="Land M."/>
            <person name="Hauser L."/>
            <person name="Brambilla E.M."/>
            <person name="Rohde M."/>
            <person name="Verbarg S."/>
            <person name="Goker M."/>
            <person name="Bristow J."/>
            <person name="Eisen J.A."/>
            <person name="Markowitz V."/>
            <person name="Hugenholtz P."/>
            <person name="Kyrpides N.C."/>
            <person name="Klenk H.P."/>
            <person name="Woyke T."/>
        </authorList>
    </citation>
    <scope>NUCLEOTIDE SEQUENCE [LARGE SCALE GENOMIC DNA]</scope>
    <source>
        <strain evidence="4">ATCC 27775 / DSM 1100 / LMG 10767 / O</strain>
    </source>
</reference>
<dbReference type="HOGENOM" id="CLU_020473_1_0_10"/>
<dbReference type="STRING" id="760192.Halhy_4961"/>
<feature type="transmembrane region" description="Helical" evidence="1">
    <location>
        <begin position="52"/>
        <end position="71"/>
    </location>
</feature>
<evidence type="ECO:0000259" key="2">
    <source>
        <dbReference type="Pfam" id="PF06580"/>
    </source>
</evidence>
<dbReference type="InterPro" id="IPR036890">
    <property type="entry name" value="HATPase_C_sf"/>
</dbReference>
<evidence type="ECO:0000256" key="1">
    <source>
        <dbReference type="SAM" id="Phobius"/>
    </source>
</evidence>
<dbReference type="Gene3D" id="3.30.565.10">
    <property type="entry name" value="Histidine kinase-like ATPase, C-terminal domain"/>
    <property type="match status" value="1"/>
</dbReference>
<evidence type="ECO:0000313" key="4">
    <source>
        <dbReference type="Proteomes" id="UP000008461"/>
    </source>
</evidence>
<keyword evidence="1" id="KW-1133">Transmembrane helix</keyword>
<evidence type="ECO:0000313" key="3">
    <source>
        <dbReference type="EMBL" id="AEE52789.1"/>
    </source>
</evidence>
<dbReference type="Proteomes" id="UP000008461">
    <property type="component" value="Chromosome"/>
</dbReference>
<dbReference type="Pfam" id="PF06580">
    <property type="entry name" value="His_kinase"/>
    <property type="match status" value="1"/>
</dbReference>
<dbReference type="AlphaFoldDB" id="F4L157"/>
<gene>
    <name evidence="3" type="ordered locus">Halhy_4961</name>
</gene>
<name>F4L157_HALH1</name>
<dbReference type="GO" id="GO:0000155">
    <property type="term" value="F:phosphorelay sensor kinase activity"/>
    <property type="evidence" value="ECO:0007669"/>
    <property type="project" value="InterPro"/>
</dbReference>
<dbReference type="GO" id="GO:0016020">
    <property type="term" value="C:membrane"/>
    <property type="evidence" value="ECO:0007669"/>
    <property type="project" value="InterPro"/>
</dbReference>
<proteinExistence type="predicted"/>
<keyword evidence="1" id="KW-0472">Membrane</keyword>